<evidence type="ECO:0000313" key="2">
    <source>
        <dbReference type="Proteomes" id="UP000013047"/>
    </source>
</evidence>
<dbReference type="AlphaFoldDB" id="N6ZTX2"/>
<evidence type="ECO:0000313" key="1">
    <source>
        <dbReference type="EMBL" id="ENO95594.1"/>
    </source>
</evidence>
<dbReference type="PANTHER" id="PTHR37953">
    <property type="entry name" value="UPF0127 PROTEIN MJ1496"/>
    <property type="match status" value="1"/>
</dbReference>
<gene>
    <name evidence="1" type="ORF">C667_18217</name>
</gene>
<accession>N6ZTX2</accession>
<dbReference type="Proteomes" id="UP000013047">
    <property type="component" value="Unassembled WGS sequence"/>
</dbReference>
<dbReference type="EMBL" id="AMXF01000196">
    <property type="protein sequence ID" value="ENO95594.1"/>
    <property type="molecule type" value="Genomic_DNA"/>
</dbReference>
<name>N6ZTX2_9RHOO</name>
<organism evidence="1 2">
    <name type="scientific">Thauera phenylacetica B4P</name>
    <dbReference type="NCBI Taxonomy" id="1234382"/>
    <lineage>
        <taxon>Bacteria</taxon>
        <taxon>Pseudomonadati</taxon>
        <taxon>Pseudomonadota</taxon>
        <taxon>Betaproteobacteria</taxon>
        <taxon>Rhodocyclales</taxon>
        <taxon>Zoogloeaceae</taxon>
        <taxon>Thauera</taxon>
    </lineage>
</organism>
<dbReference type="InterPro" id="IPR003795">
    <property type="entry name" value="DUF192"/>
</dbReference>
<comment type="caution">
    <text evidence="1">The sequence shown here is derived from an EMBL/GenBank/DDBJ whole genome shotgun (WGS) entry which is preliminary data.</text>
</comment>
<dbReference type="Gene3D" id="2.60.120.1140">
    <property type="entry name" value="Protein of unknown function DUF192"/>
    <property type="match status" value="1"/>
</dbReference>
<dbReference type="InterPro" id="IPR038695">
    <property type="entry name" value="Saro_0823-like_sf"/>
</dbReference>
<evidence type="ECO:0008006" key="3">
    <source>
        <dbReference type="Google" id="ProtNLM"/>
    </source>
</evidence>
<keyword evidence="2" id="KW-1185">Reference proteome</keyword>
<sequence>MSMRIHVARSFLQRARGLLGRAPLAADEALLIRPCSSIHTFGMRFAIDVVFIDARGCVLAVHEALGPWRVAHCRGASAVLEMAPGTARREGLSPGMSARLIFAAPHA</sequence>
<protein>
    <recommendedName>
        <fullName evidence="3">DUF192 domain-containing protein</fullName>
    </recommendedName>
</protein>
<reference evidence="1 2" key="1">
    <citation type="submission" date="2012-09" db="EMBL/GenBank/DDBJ databases">
        <title>Draft Genome Sequences of 6 Strains from Genus Thauera.</title>
        <authorList>
            <person name="Liu B."/>
            <person name="Shapleigh J.P."/>
            <person name="Frostegard A.H."/>
        </authorList>
    </citation>
    <scope>NUCLEOTIDE SEQUENCE [LARGE SCALE GENOMIC DNA]</scope>
    <source>
        <strain evidence="1 2">B4P</strain>
    </source>
</reference>
<proteinExistence type="predicted"/>
<dbReference type="PANTHER" id="PTHR37953:SF1">
    <property type="entry name" value="UPF0127 PROTEIN MJ1496"/>
    <property type="match status" value="1"/>
</dbReference>
<dbReference type="Pfam" id="PF02643">
    <property type="entry name" value="DUF192"/>
    <property type="match status" value="1"/>
</dbReference>